<dbReference type="CDD" id="cd05466">
    <property type="entry name" value="PBP2_LTTR_substrate"/>
    <property type="match status" value="1"/>
</dbReference>
<feature type="region of interest" description="Disordered" evidence="4">
    <location>
        <begin position="147"/>
        <end position="181"/>
    </location>
</feature>
<dbReference type="PANTHER" id="PTHR30579">
    <property type="entry name" value="TRANSCRIPTIONAL REGULATOR"/>
    <property type="match status" value="1"/>
</dbReference>
<reference evidence="6 7" key="1">
    <citation type="submission" date="2024-06" db="EMBL/GenBank/DDBJ databases">
        <authorList>
            <person name="Kim D.-U."/>
        </authorList>
    </citation>
    <scope>NUCLEOTIDE SEQUENCE [LARGE SCALE GENOMIC DNA]</scope>
    <source>
        <strain evidence="6 7">KACC15460</strain>
    </source>
</reference>
<keyword evidence="7" id="KW-1185">Reference proteome</keyword>
<proteinExistence type="predicted"/>
<evidence type="ECO:0000256" key="4">
    <source>
        <dbReference type="SAM" id="MobiDB-lite"/>
    </source>
</evidence>
<dbReference type="Proteomes" id="UP001548832">
    <property type="component" value="Unassembled WGS sequence"/>
</dbReference>
<dbReference type="Pfam" id="PF03466">
    <property type="entry name" value="LysR_substrate"/>
    <property type="match status" value="1"/>
</dbReference>
<dbReference type="SUPFAM" id="SSF53850">
    <property type="entry name" value="Periplasmic binding protein-like II"/>
    <property type="match status" value="1"/>
</dbReference>
<keyword evidence="2" id="KW-0238">DNA-binding</keyword>
<keyword evidence="1" id="KW-0805">Transcription regulation</keyword>
<protein>
    <submittedName>
        <fullName evidence="6">LysR family transcriptional regulator substrate-binding protein</fullName>
    </submittedName>
</protein>
<feature type="domain" description="LysR substrate-binding" evidence="5">
    <location>
        <begin position="16"/>
        <end position="144"/>
    </location>
</feature>
<evidence type="ECO:0000259" key="5">
    <source>
        <dbReference type="Pfam" id="PF03466"/>
    </source>
</evidence>
<dbReference type="PANTHER" id="PTHR30579:SF7">
    <property type="entry name" value="HTH-TYPE TRANSCRIPTIONAL REGULATOR LRHA-RELATED"/>
    <property type="match status" value="1"/>
</dbReference>
<dbReference type="InterPro" id="IPR050176">
    <property type="entry name" value="LTTR"/>
</dbReference>
<evidence type="ECO:0000256" key="1">
    <source>
        <dbReference type="ARBA" id="ARBA00023015"/>
    </source>
</evidence>
<evidence type="ECO:0000256" key="2">
    <source>
        <dbReference type="ARBA" id="ARBA00023125"/>
    </source>
</evidence>
<evidence type="ECO:0000313" key="7">
    <source>
        <dbReference type="Proteomes" id="UP001548832"/>
    </source>
</evidence>
<dbReference type="InterPro" id="IPR005119">
    <property type="entry name" value="LysR_subst-bd"/>
</dbReference>
<accession>A0ABV2DN98</accession>
<gene>
    <name evidence="6" type="ORF">ABVQ20_31580</name>
</gene>
<keyword evidence="3" id="KW-0804">Transcription</keyword>
<dbReference type="RefSeq" id="WP_354463730.1">
    <property type="nucleotide sequence ID" value="NZ_JBEWSZ010000004.1"/>
</dbReference>
<sequence length="181" mass="19933">MSIGIVNDCFRPSISTLNAFNHAFPEVTVDFRTGSSAKLARQVRDGEVQMAIVRDLSASPDVDHVLWSEQLLWAGGPAYKHGDGPVPLVFFRAPCVYRQFALDALETQNVPHKIVVESTSWSLFERSLRAGASISLVTSDIARSAAWTSPTPACPRRRSPMRAWSPAASPRAQPRMILRSD</sequence>
<organism evidence="6 7">
    <name type="scientific">Mesorhizobium shangrilense</name>
    <dbReference type="NCBI Taxonomy" id="460060"/>
    <lineage>
        <taxon>Bacteria</taxon>
        <taxon>Pseudomonadati</taxon>
        <taxon>Pseudomonadota</taxon>
        <taxon>Alphaproteobacteria</taxon>
        <taxon>Hyphomicrobiales</taxon>
        <taxon>Phyllobacteriaceae</taxon>
        <taxon>Mesorhizobium</taxon>
    </lineage>
</organism>
<evidence type="ECO:0000256" key="3">
    <source>
        <dbReference type="ARBA" id="ARBA00023163"/>
    </source>
</evidence>
<name>A0ABV2DN98_9HYPH</name>
<evidence type="ECO:0000313" key="6">
    <source>
        <dbReference type="EMBL" id="MET2831498.1"/>
    </source>
</evidence>
<comment type="caution">
    <text evidence="6">The sequence shown here is derived from an EMBL/GenBank/DDBJ whole genome shotgun (WGS) entry which is preliminary data.</text>
</comment>
<dbReference type="Gene3D" id="3.40.190.10">
    <property type="entry name" value="Periplasmic binding protein-like II"/>
    <property type="match status" value="2"/>
</dbReference>
<dbReference type="EMBL" id="JBEWSZ010000004">
    <property type="protein sequence ID" value="MET2831498.1"/>
    <property type="molecule type" value="Genomic_DNA"/>
</dbReference>